<protein>
    <submittedName>
        <fullName evidence="2">Uncharacterized protein</fullName>
    </submittedName>
</protein>
<dbReference type="InParanoid" id="A0A409X2T5"/>
<organism evidence="2 3">
    <name type="scientific">Gymnopilus dilepis</name>
    <dbReference type="NCBI Taxonomy" id="231916"/>
    <lineage>
        <taxon>Eukaryota</taxon>
        <taxon>Fungi</taxon>
        <taxon>Dikarya</taxon>
        <taxon>Basidiomycota</taxon>
        <taxon>Agaricomycotina</taxon>
        <taxon>Agaricomycetes</taxon>
        <taxon>Agaricomycetidae</taxon>
        <taxon>Agaricales</taxon>
        <taxon>Agaricineae</taxon>
        <taxon>Hymenogastraceae</taxon>
        <taxon>Gymnopilus</taxon>
    </lineage>
</organism>
<dbReference type="AlphaFoldDB" id="A0A409X2T5"/>
<keyword evidence="3" id="KW-1185">Reference proteome</keyword>
<dbReference type="Proteomes" id="UP000284706">
    <property type="component" value="Unassembled WGS sequence"/>
</dbReference>
<gene>
    <name evidence="2" type="ORF">CVT26_007633</name>
</gene>
<evidence type="ECO:0000313" key="2">
    <source>
        <dbReference type="EMBL" id="PPQ85065.1"/>
    </source>
</evidence>
<dbReference type="EMBL" id="NHYE01004359">
    <property type="protein sequence ID" value="PPQ85065.1"/>
    <property type="molecule type" value="Genomic_DNA"/>
</dbReference>
<dbReference type="OrthoDB" id="10620123at2759"/>
<evidence type="ECO:0000313" key="3">
    <source>
        <dbReference type="Proteomes" id="UP000284706"/>
    </source>
</evidence>
<feature type="region of interest" description="Disordered" evidence="1">
    <location>
        <begin position="36"/>
        <end position="67"/>
    </location>
</feature>
<accession>A0A409X2T5</accession>
<evidence type="ECO:0000256" key="1">
    <source>
        <dbReference type="SAM" id="MobiDB-lite"/>
    </source>
</evidence>
<comment type="caution">
    <text evidence="2">The sequence shown here is derived from an EMBL/GenBank/DDBJ whole genome shotgun (WGS) entry which is preliminary data.</text>
</comment>
<reference evidence="2 3" key="1">
    <citation type="journal article" date="2018" name="Evol. Lett.">
        <title>Horizontal gene cluster transfer increased hallucinogenic mushroom diversity.</title>
        <authorList>
            <person name="Reynolds H.T."/>
            <person name="Vijayakumar V."/>
            <person name="Gluck-Thaler E."/>
            <person name="Korotkin H.B."/>
            <person name="Matheny P.B."/>
            <person name="Slot J.C."/>
        </authorList>
    </citation>
    <scope>NUCLEOTIDE SEQUENCE [LARGE SCALE GENOMIC DNA]</scope>
    <source>
        <strain evidence="2 3">SRW20</strain>
    </source>
</reference>
<name>A0A409X2T5_9AGAR</name>
<sequence>MSEDKDFLVCASDASNKAGSEGGLSASAIASNGSSAVADGLTETGNDDELANKSNNDSTPAPSQSELRARLDDVMARIEELIDDDCGCASAIGYDSDGEVRHSQIDCTYEELDELKWEKKQLIYQLRSLRRADIR</sequence>
<proteinExistence type="predicted"/>
<feature type="compositionally biased region" description="Polar residues" evidence="1">
    <location>
        <begin position="52"/>
        <end position="66"/>
    </location>
</feature>